<keyword evidence="1" id="KW-0378">Hydrolase</keyword>
<dbReference type="InterPro" id="IPR033704">
    <property type="entry name" value="dUTPase_trimeric"/>
</dbReference>
<dbReference type="GO" id="GO:0008829">
    <property type="term" value="F:dCTP deaminase activity"/>
    <property type="evidence" value="ECO:0007669"/>
    <property type="project" value="InterPro"/>
</dbReference>
<dbReference type="Proteomes" id="UP001042704">
    <property type="component" value="Chromosome"/>
</dbReference>
<reference evidence="3" key="2">
    <citation type="submission" date="2019-02" db="EMBL/GenBank/DDBJ databases">
        <authorList>
            <person name="Chen S.-C."/>
            <person name="Chien H.-H."/>
            <person name="Lai M.-C."/>
        </authorList>
    </citation>
    <scope>NUCLEOTIDE SEQUENCE</scope>
    <source>
        <strain evidence="3">N2F9704</strain>
    </source>
</reference>
<dbReference type="InterPro" id="IPR036157">
    <property type="entry name" value="dUTPase-like_sf"/>
</dbReference>
<accession>A0A8A3S696</accession>
<dbReference type="GeneID" id="76423976"/>
<protein>
    <submittedName>
        <fullName evidence="3">dCTP deaminase</fullName>
    </submittedName>
</protein>
<dbReference type="KEGG" id="maqe:RJ40_06390"/>
<dbReference type="EMBL" id="CP036172">
    <property type="protein sequence ID" value="QSZ67154.1"/>
    <property type="molecule type" value="Genomic_DNA"/>
</dbReference>
<evidence type="ECO:0000256" key="1">
    <source>
        <dbReference type="ARBA" id="ARBA00022801"/>
    </source>
</evidence>
<sequence>MILSSAEIQSRLMMPGGAGRLVITPFNDASLQPASYDLRAGEEIVLAPGTVTLVPSMEHVEIPGDVAATLRCRSSYARRGLLLGGGFVDPGFRGQLTLCLVNMGAEEVVLPEGERVVQMILHEVGDGAACYNGRYQDSEGVVEAR</sequence>
<dbReference type="Pfam" id="PF22769">
    <property type="entry name" value="DCD"/>
    <property type="match status" value="1"/>
</dbReference>
<dbReference type="InterPro" id="IPR011962">
    <property type="entry name" value="dCTP_deaminase"/>
</dbReference>
<evidence type="ECO:0000256" key="2">
    <source>
        <dbReference type="ARBA" id="ARBA00023080"/>
    </source>
</evidence>
<dbReference type="RefSeq" id="WP_265582528.1">
    <property type="nucleotide sequence ID" value="NZ_CP036172.1"/>
</dbReference>
<evidence type="ECO:0000313" key="4">
    <source>
        <dbReference type="Proteomes" id="UP001042704"/>
    </source>
</evidence>
<proteinExistence type="predicted"/>
<dbReference type="CDD" id="cd07557">
    <property type="entry name" value="trimeric_dUTPase"/>
    <property type="match status" value="1"/>
</dbReference>
<dbReference type="AlphaFoldDB" id="A0A8A3S696"/>
<name>A0A8A3S696_9EURY</name>
<reference evidence="3" key="1">
    <citation type="journal article" date="2001" name="Int. J. Syst. Evol. Microbiol.">
        <title>Methanofollis aquaemaris sp. nov., a methanogen isolated from an aquaculture fish pond.</title>
        <authorList>
            <person name="Lai M.C."/>
            <person name="Chen S.C."/>
        </authorList>
    </citation>
    <scope>NUCLEOTIDE SEQUENCE</scope>
    <source>
        <strain evidence="3">N2F9704</strain>
    </source>
</reference>
<dbReference type="PANTHER" id="PTHR42680">
    <property type="entry name" value="DCTP DEAMINASE"/>
    <property type="match status" value="1"/>
</dbReference>
<dbReference type="Gene3D" id="2.70.40.10">
    <property type="match status" value="2"/>
</dbReference>
<keyword evidence="2" id="KW-0546">Nucleotide metabolism</keyword>
<evidence type="ECO:0000313" key="3">
    <source>
        <dbReference type="EMBL" id="QSZ67154.1"/>
    </source>
</evidence>
<dbReference type="SUPFAM" id="SSF51283">
    <property type="entry name" value="dUTPase-like"/>
    <property type="match status" value="1"/>
</dbReference>
<organism evidence="3 4">
    <name type="scientific">Methanofollis aquaemaris</name>
    <dbReference type="NCBI Taxonomy" id="126734"/>
    <lineage>
        <taxon>Archaea</taxon>
        <taxon>Methanobacteriati</taxon>
        <taxon>Methanobacteriota</taxon>
        <taxon>Stenosarchaea group</taxon>
        <taxon>Methanomicrobia</taxon>
        <taxon>Methanomicrobiales</taxon>
        <taxon>Methanomicrobiaceae</taxon>
        <taxon>Methanofollis</taxon>
    </lineage>
</organism>
<dbReference type="PANTHER" id="PTHR42680:SF3">
    <property type="entry name" value="DCTP DEAMINASE"/>
    <property type="match status" value="1"/>
</dbReference>
<gene>
    <name evidence="3" type="ORF">RJ40_06390</name>
</gene>
<dbReference type="GO" id="GO:0006229">
    <property type="term" value="P:dUTP biosynthetic process"/>
    <property type="evidence" value="ECO:0007669"/>
    <property type="project" value="InterPro"/>
</dbReference>
<keyword evidence="4" id="KW-1185">Reference proteome</keyword>